<evidence type="ECO:0000313" key="2">
    <source>
        <dbReference type="EMBL" id="EDV19545.1"/>
    </source>
</evidence>
<feature type="compositionally biased region" description="Polar residues" evidence="1">
    <location>
        <begin position="215"/>
        <end position="224"/>
    </location>
</feature>
<dbReference type="AlphaFoldDB" id="B3SCJ2"/>
<feature type="compositionally biased region" description="Basic residues" evidence="1">
    <location>
        <begin position="181"/>
        <end position="190"/>
    </location>
</feature>
<feature type="compositionally biased region" description="Polar residues" evidence="1">
    <location>
        <begin position="152"/>
        <end position="175"/>
    </location>
</feature>
<sequence length="224" mass="24699">MYHLRRVSDIRLYTSCLPPGYSVLRKKEALLSRARFKTYRCKFCGVRFCINCLCGDFPGKMYAPNLCRRCNQKNHRGQKVSCDDAFSEAAQKVITMQNVIKAAKGRDKSRPYLKPSVKPNSTNNLTSNTSSNTVNGKKGEGKSKKKAKATSRIDTGLSNTKVEKQTTQNGDSISNGDKKPKTVTKSKKTKTIGGSKATESTTTKTAGSSRKTNNKAKNINSQKV</sequence>
<dbReference type="EMBL" id="DS985271">
    <property type="protein sequence ID" value="EDV19545.1"/>
    <property type="molecule type" value="Genomic_DNA"/>
</dbReference>
<gene>
    <name evidence="2" type="ORF">TRIADDRAFT_61991</name>
</gene>
<evidence type="ECO:0000256" key="1">
    <source>
        <dbReference type="SAM" id="MobiDB-lite"/>
    </source>
</evidence>
<proteinExistence type="predicted"/>
<feature type="compositionally biased region" description="Low complexity" evidence="1">
    <location>
        <begin position="191"/>
        <end position="209"/>
    </location>
</feature>
<evidence type="ECO:0000313" key="3">
    <source>
        <dbReference type="Proteomes" id="UP000009022"/>
    </source>
</evidence>
<dbReference type="OrthoDB" id="5970946at2759"/>
<dbReference type="HOGENOM" id="CLU_1236468_0_0_1"/>
<feature type="region of interest" description="Disordered" evidence="1">
    <location>
        <begin position="104"/>
        <end position="224"/>
    </location>
</feature>
<dbReference type="GeneID" id="6759172"/>
<dbReference type="CTD" id="6759172"/>
<feature type="compositionally biased region" description="Low complexity" evidence="1">
    <location>
        <begin position="120"/>
        <end position="136"/>
    </location>
</feature>
<dbReference type="InParanoid" id="B3SCJ2"/>
<dbReference type="Proteomes" id="UP000009022">
    <property type="component" value="Unassembled WGS sequence"/>
</dbReference>
<organism evidence="2 3">
    <name type="scientific">Trichoplax adhaerens</name>
    <name type="common">Trichoplax reptans</name>
    <dbReference type="NCBI Taxonomy" id="10228"/>
    <lineage>
        <taxon>Eukaryota</taxon>
        <taxon>Metazoa</taxon>
        <taxon>Placozoa</taxon>
        <taxon>Uniplacotomia</taxon>
        <taxon>Trichoplacea</taxon>
        <taxon>Trichoplacidae</taxon>
        <taxon>Trichoplax</taxon>
    </lineage>
</organism>
<accession>B3SCJ2</accession>
<reference evidence="2 3" key="1">
    <citation type="journal article" date="2008" name="Nature">
        <title>The Trichoplax genome and the nature of placozoans.</title>
        <authorList>
            <person name="Srivastava M."/>
            <person name="Begovic E."/>
            <person name="Chapman J."/>
            <person name="Putnam N.H."/>
            <person name="Hellsten U."/>
            <person name="Kawashima T."/>
            <person name="Kuo A."/>
            <person name="Mitros T."/>
            <person name="Salamov A."/>
            <person name="Carpenter M.L."/>
            <person name="Signorovitch A.Y."/>
            <person name="Moreno M.A."/>
            <person name="Kamm K."/>
            <person name="Grimwood J."/>
            <person name="Schmutz J."/>
            <person name="Shapiro H."/>
            <person name="Grigoriev I.V."/>
            <person name="Buss L.W."/>
            <person name="Schierwater B."/>
            <person name="Dellaporta S.L."/>
            <person name="Rokhsar D.S."/>
        </authorList>
    </citation>
    <scope>NUCLEOTIDE SEQUENCE [LARGE SCALE GENOMIC DNA]</scope>
    <source>
        <strain evidence="2 3">Grell-BS-1999</strain>
    </source>
</reference>
<dbReference type="KEGG" id="tad:TRIADDRAFT_61991"/>
<name>B3SCJ2_TRIAD</name>
<keyword evidence="3" id="KW-1185">Reference proteome</keyword>
<protein>
    <submittedName>
        <fullName evidence="2">Uncharacterized protein</fullName>
    </submittedName>
</protein>
<dbReference type="RefSeq" id="XP_002117977.1">
    <property type="nucleotide sequence ID" value="XM_002117941.1"/>
</dbReference>